<dbReference type="PANTHER" id="PTHR32089:SF112">
    <property type="entry name" value="LYSOZYME-LIKE PROTEIN-RELATED"/>
    <property type="match status" value="1"/>
</dbReference>
<evidence type="ECO:0000259" key="10">
    <source>
        <dbReference type="PROSITE" id="PS50111"/>
    </source>
</evidence>
<keyword evidence="2" id="KW-1003">Cell membrane</keyword>
<dbReference type="InterPro" id="IPR004089">
    <property type="entry name" value="MCPsignal_dom"/>
</dbReference>
<accession>A0ABQ2PCA7</accession>
<evidence type="ECO:0000256" key="2">
    <source>
        <dbReference type="ARBA" id="ARBA00022475"/>
    </source>
</evidence>
<dbReference type="Proteomes" id="UP000637267">
    <property type="component" value="Unassembled WGS sequence"/>
</dbReference>
<gene>
    <name evidence="12" type="primary">mcp40H-11</name>
    <name evidence="12" type="ORF">GCM10010970_31570</name>
</gene>
<evidence type="ECO:0000313" key="12">
    <source>
        <dbReference type="EMBL" id="GGP23157.1"/>
    </source>
</evidence>
<dbReference type="CDD" id="cd11386">
    <property type="entry name" value="MCP_signal"/>
    <property type="match status" value="1"/>
</dbReference>
<organism evidence="12 13">
    <name type="scientific">Silvimonas iriomotensis</name>
    <dbReference type="NCBI Taxonomy" id="449662"/>
    <lineage>
        <taxon>Bacteria</taxon>
        <taxon>Pseudomonadati</taxon>
        <taxon>Pseudomonadota</taxon>
        <taxon>Betaproteobacteria</taxon>
        <taxon>Neisseriales</taxon>
        <taxon>Chitinibacteraceae</taxon>
        <taxon>Silvimonas</taxon>
    </lineage>
</organism>
<dbReference type="InterPro" id="IPR033480">
    <property type="entry name" value="sCache_2"/>
</dbReference>
<evidence type="ECO:0000256" key="1">
    <source>
        <dbReference type="ARBA" id="ARBA00004651"/>
    </source>
</evidence>
<evidence type="ECO:0000313" key="13">
    <source>
        <dbReference type="Proteomes" id="UP000637267"/>
    </source>
</evidence>
<feature type="transmembrane region" description="Helical" evidence="9">
    <location>
        <begin position="178"/>
        <end position="201"/>
    </location>
</feature>
<dbReference type="PANTHER" id="PTHR32089">
    <property type="entry name" value="METHYL-ACCEPTING CHEMOTAXIS PROTEIN MCPB"/>
    <property type="match status" value="1"/>
</dbReference>
<protein>
    <submittedName>
        <fullName evidence="12">Chemotaxis protein</fullName>
    </submittedName>
</protein>
<dbReference type="SUPFAM" id="SSF58104">
    <property type="entry name" value="Methyl-accepting chemotaxis protein (MCP) signaling domain"/>
    <property type="match status" value="1"/>
</dbReference>
<keyword evidence="13" id="KW-1185">Reference proteome</keyword>
<dbReference type="InterPro" id="IPR003660">
    <property type="entry name" value="HAMP_dom"/>
</dbReference>
<evidence type="ECO:0000256" key="5">
    <source>
        <dbReference type="ARBA" id="ARBA00023136"/>
    </source>
</evidence>
<keyword evidence="4 9" id="KW-1133">Transmembrane helix</keyword>
<dbReference type="InterPro" id="IPR004090">
    <property type="entry name" value="Chemotax_Me-accpt_rcpt"/>
</dbReference>
<dbReference type="Gene3D" id="3.30.450.20">
    <property type="entry name" value="PAS domain"/>
    <property type="match status" value="1"/>
</dbReference>
<proteinExistence type="inferred from homology"/>
<dbReference type="SMART" id="SM01049">
    <property type="entry name" value="Cache_2"/>
    <property type="match status" value="1"/>
</dbReference>
<evidence type="ECO:0000256" key="9">
    <source>
        <dbReference type="SAM" id="Phobius"/>
    </source>
</evidence>
<dbReference type="PROSITE" id="PS50111">
    <property type="entry name" value="CHEMOTAXIS_TRANSDUC_2"/>
    <property type="match status" value="1"/>
</dbReference>
<dbReference type="PROSITE" id="PS50885">
    <property type="entry name" value="HAMP"/>
    <property type="match status" value="1"/>
</dbReference>
<comment type="subcellular location">
    <subcellularLocation>
        <location evidence="1">Cell membrane</location>
        <topology evidence="1">Multi-pass membrane protein</topology>
    </subcellularLocation>
</comment>
<feature type="domain" description="Methyl-accepting transducer" evidence="10">
    <location>
        <begin position="264"/>
        <end position="500"/>
    </location>
</feature>
<keyword evidence="3 9" id="KW-0812">Transmembrane</keyword>
<evidence type="ECO:0000256" key="6">
    <source>
        <dbReference type="ARBA" id="ARBA00023224"/>
    </source>
</evidence>
<dbReference type="Pfam" id="PF17200">
    <property type="entry name" value="sCache_2"/>
    <property type="match status" value="1"/>
</dbReference>
<evidence type="ECO:0000256" key="8">
    <source>
        <dbReference type="PROSITE-ProRule" id="PRU00284"/>
    </source>
</evidence>
<feature type="transmembrane region" description="Helical" evidence="9">
    <location>
        <begin position="7"/>
        <end position="29"/>
    </location>
</feature>
<dbReference type="EMBL" id="BMLX01000004">
    <property type="protein sequence ID" value="GGP23157.1"/>
    <property type="molecule type" value="Genomic_DNA"/>
</dbReference>
<evidence type="ECO:0000256" key="3">
    <source>
        <dbReference type="ARBA" id="ARBA00022692"/>
    </source>
</evidence>
<keyword evidence="5 9" id="KW-0472">Membrane</keyword>
<dbReference type="RefSeq" id="WP_188705317.1">
    <property type="nucleotide sequence ID" value="NZ_BMLX01000004.1"/>
</dbReference>
<evidence type="ECO:0000256" key="4">
    <source>
        <dbReference type="ARBA" id="ARBA00022989"/>
    </source>
</evidence>
<comment type="caution">
    <text evidence="12">The sequence shown here is derived from an EMBL/GenBank/DDBJ whole genome shotgun (WGS) entry which is preliminary data.</text>
</comment>
<reference evidence="13" key="1">
    <citation type="journal article" date="2019" name="Int. J. Syst. Evol. Microbiol.">
        <title>The Global Catalogue of Microorganisms (GCM) 10K type strain sequencing project: providing services to taxonomists for standard genome sequencing and annotation.</title>
        <authorList>
            <consortium name="The Broad Institute Genomics Platform"/>
            <consortium name="The Broad Institute Genome Sequencing Center for Infectious Disease"/>
            <person name="Wu L."/>
            <person name="Ma J."/>
        </authorList>
    </citation>
    <scope>NUCLEOTIDE SEQUENCE [LARGE SCALE GENOMIC DNA]</scope>
    <source>
        <strain evidence="13">CGMCC 1.8859</strain>
    </source>
</reference>
<name>A0ABQ2PCA7_9NEIS</name>
<dbReference type="PRINTS" id="PR00260">
    <property type="entry name" value="CHEMTRNSDUCR"/>
</dbReference>
<sequence>MKLQTRVWIIIGAALAGLLISAAVGLVSLRHAMMADREGQIRTALEQANSMVTYFQEQESSGKLSHDEAQQRAKDALGHMRFKDIYFFVRGTDNRMIVHPNPDRVGKIDKGTRMPDGRFTSELYDEALAKDRIGLMNILTPKPGTKAELPKLNGVIRFEPWQWIIGVGFFIDDIDTSFWNQAGVMLVVVCVVLAIVAALLISMSRRIIGQLGGDPGYAAEIATAIAAGDLTRRIKVDGRNDSLLGAMSRMQDGLRDMAQRFNDAASSLAQAASSLTQQMNQISEGSRASSEFTASTAAAVEEMTVSINHVSSNAGDSAGSSQHSVKLATDGERLVHEAAGEIRQISQKVGDATGQIHGLVERSREIDGIARVIREIADQTNLLALNAAIEAARAGEQGRGFAVVADEVRKLAERTTGATQDITRTIEAVQRDTEQAVTGMTQVTAQVEHGVGLAERAATSLQEISQAAENTLDKIREVAGATREQSEASNSIAGHIERIAQMVEASDHSVHSALESVRKLETLAQDLRSTAGRFRV</sequence>
<dbReference type="Gene3D" id="1.10.287.950">
    <property type="entry name" value="Methyl-accepting chemotaxis protein"/>
    <property type="match status" value="1"/>
</dbReference>
<evidence type="ECO:0000259" key="11">
    <source>
        <dbReference type="PROSITE" id="PS50885"/>
    </source>
</evidence>
<keyword evidence="6 8" id="KW-0807">Transducer</keyword>
<evidence type="ECO:0000256" key="7">
    <source>
        <dbReference type="ARBA" id="ARBA00029447"/>
    </source>
</evidence>
<dbReference type="Pfam" id="PF00015">
    <property type="entry name" value="MCPsignal"/>
    <property type="match status" value="1"/>
</dbReference>
<dbReference type="SMART" id="SM00283">
    <property type="entry name" value="MA"/>
    <property type="match status" value="1"/>
</dbReference>
<comment type="similarity">
    <text evidence="7">Belongs to the methyl-accepting chemotaxis (MCP) protein family.</text>
</comment>
<feature type="domain" description="HAMP" evidence="11">
    <location>
        <begin position="219"/>
        <end position="273"/>
    </location>
</feature>